<dbReference type="PATRIC" id="fig|1266845.5.peg.1353"/>
<evidence type="ECO:0000313" key="1">
    <source>
        <dbReference type="EMBL" id="AGY82835.1"/>
    </source>
</evidence>
<evidence type="ECO:0008006" key="3">
    <source>
        <dbReference type="Google" id="ProtNLM"/>
    </source>
</evidence>
<dbReference type="KEGG" id="caw:Q783_07275"/>
<reference evidence="1 2" key="1">
    <citation type="journal article" date="2013" name="Genome Announc.">
        <title>Complete Genome Sequence of Carnobacterium gilichinskyi Strain WN1359T (DSM 27470T).</title>
        <authorList>
            <person name="Leonard M.T."/>
            <person name="Panayotova N."/>
            <person name="Farmerie W.G."/>
            <person name="Triplett E.W."/>
            <person name="Nicholson W.L."/>
        </authorList>
    </citation>
    <scope>NUCLEOTIDE SEQUENCE [LARGE SCALE GENOMIC DNA]</scope>
    <source>
        <strain evidence="1 2">WN1359</strain>
    </source>
</reference>
<dbReference type="HOGENOM" id="CLU_1238357_0_0_9"/>
<dbReference type="EMBL" id="CP006812">
    <property type="protein sequence ID" value="AGY82835.1"/>
    <property type="molecule type" value="Genomic_DNA"/>
</dbReference>
<dbReference type="Pfam" id="PF12389">
    <property type="entry name" value="Peptidase_M73"/>
    <property type="match status" value="1"/>
</dbReference>
<dbReference type="AlphaFoldDB" id="U5SC62"/>
<dbReference type="RefSeq" id="WP_023178467.1">
    <property type="nucleotide sequence ID" value="NC_022606.1"/>
</dbReference>
<organism evidence="1 2">
    <name type="scientific">Carnobacterium inhibens subsp. gilichinskyi</name>
    <dbReference type="NCBI Taxonomy" id="1266845"/>
    <lineage>
        <taxon>Bacteria</taxon>
        <taxon>Bacillati</taxon>
        <taxon>Bacillota</taxon>
        <taxon>Bacilli</taxon>
        <taxon>Lactobacillales</taxon>
        <taxon>Carnobacteriaceae</taxon>
        <taxon>Carnobacterium</taxon>
    </lineage>
</organism>
<evidence type="ECO:0000313" key="2">
    <source>
        <dbReference type="Proteomes" id="UP000017469"/>
    </source>
</evidence>
<dbReference type="InterPro" id="IPR022121">
    <property type="entry name" value="Peptidase_M73_camelysin"/>
</dbReference>
<dbReference type="eggNOG" id="ENOG5033DTM">
    <property type="taxonomic scope" value="Bacteria"/>
</dbReference>
<sequence length="223" mass="24283">MKKESASRRKKLPLLLGALLIISVAAYGTRAYFSDSAQMQGNIELELGDVKITSTADAWKPAPMDGSTNTDKEANVNLNSSVINDGKLTGIEYTNVRPGDSFTREYTITNNGSLDVNVNLNPSPDFTGSDVEVISENNVYRDGPFTFTIEGLDLKAPILFNKDNNSKKITVVITVDPETVGNEYNKKSISYQGYNEMAKKYLGNIVEVTAVQTNVKAGTVIAK</sequence>
<gene>
    <name evidence="1" type="ORF">Q783_07275</name>
</gene>
<name>U5SC62_9LACT</name>
<dbReference type="Proteomes" id="UP000017469">
    <property type="component" value="Chromosome"/>
</dbReference>
<proteinExistence type="predicted"/>
<protein>
    <recommendedName>
        <fullName evidence="3">Camelysin metallo-endopeptidase</fullName>
    </recommendedName>
</protein>
<accession>U5SC62</accession>